<reference evidence="3" key="1">
    <citation type="submission" date="2016-08" db="EMBL/GenBank/DDBJ databases">
        <authorList>
            <person name="Varghese N."/>
            <person name="Submissions Spin"/>
        </authorList>
    </citation>
    <scope>NUCLEOTIDE SEQUENCE [LARGE SCALE GENOMIC DNA]</scope>
    <source>
        <strain evidence="3">REICA_142</strain>
    </source>
</reference>
<dbReference type="EMBL" id="FMBC01000005">
    <property type="protein sequence ID" value="SCB95256.1"/>
    <property type="molecule type" value="Genomic_DNA"/>
</dbReference>
<dbReference type="AlphaFoldDB" id="A0A1C4AL84"/>
<dbReference type="GO" id="GO:0016740">
    <property type="term" value="F:transferase activity"/>
    <property type="evidence" value="ECO:0007669"/>
    <property type="project" value="UniProtKB-KW"/>
</dbReference>
<name>A0A1C4AL84_9ENTR</name>
<evidence type="ECO:0000313" key="2">
    <source>
        <dbReference type="EMBL" id="SCB95256.1"/>
    </source>
</evidence>
<dbReference type="InterPro" id="IPR001173">
    <property type="entry name" value="Glyco_trans_2-like"/>
</dbReference>
<keyword evidence="3" id="KW-1185">Reference proteome</keyword>
<dbReference type="OrthoDB" id="9790005at2"/>
<proteinExistence type="predicted"/>
<dbReference type="RefSeq" id="WP_090133703.1">
    <property type="nucleotide sequence ID" value="NZ_FMBC01000005.1"/>
</dbReference>
<feature type="domain" description="Glycosyltransferase 2-like" evidence="1">
    <location>
        <begin position="4"/>
        <end position="165"/>
    </location>
</feature>
<keyword evidence="2" id="KW-0808">Transferase</keyword>
<dbReference type="GO" id="GO:0044010">
    <property type="term" value="P:single-species biofilm formation"/>
    <property type="evidence" value="ECO:0007669"/>
    <property type="project" value="TreeGrafter"/>
</dbReference>
<dbReference type="InterPro" id="IPR050834">
    <property type="entry name" value="Glycosyltransf_2"/>
</dbReference>
<dbReference type="InterPro" id="IPR029044">
    <property type="entry name" value="Nucleotide-diphossugar_trans"/>
</dbReference>
<dbReference type="PANTHER" id="PTHR43685:SF13">
    <property type="entry name" value="O ANTIGEN BIOSYNTHESIS RHAMNOSYLTRANSFERASE RFBN"/>
    <property type="match status" value="1"/>
</dbReference>
<accession>A0A1C4AL84</accession>
<dbReference type="Pfam" id="PF00535">
    <property type="entry name" value="Glycos_transf_2"/>
    <property type="match status" value="1"/>
</dbReference>
<gene>
    <name evidence="2" type="ORF">GA0061070_10054</name>
</gene>
<dbReference type="Gene3D" id="3.90.550.10">
    <property type="entry name" value="Spore Coat Polysaccharide Biosynthesis Protein SpsA, Chain A"/>
    <property type="match status" value="1"/>
</dbReference>
<organism evidence="2 3">
    <name type="scientific">Kosakonia oryziphila</name>
    <dbReference type="NCBI Taxonomy" id="1005667"/>
    <lineage>
        <taxon>Bacteria</taxon>
        <taxon>Pseudomonadati</taxon>
        <taxon>Pseudomonadota</taxon>
        <taxon>Gammaproteobacteria</taxon>
        <taxon>Enterobacterales</taxon>
        <taxon>Enterobacteriaceae</taxon>
        <taxon>Kosakonia</taxon>
    </lineage>
</organism>
<protein>
    <submittedName>
        <fullName evidence="2">Rhamnosyltransferase</fullName>
    </submittedName>
</protein>
<evidence type="ECO:0000259" key="1">
    <source>
        <dbReference type="Pfam" id="PF00535"/>
    </source>
</evidence>
<dbReference type="SUPFAM" id="SSF53448">
    <property type="entry name" value="Nucleotide-diphospho-sugar transferases"/>
    <property type="match status" value="1"/>
</dbReference>
<evidence type="ECO:0000313" key="3">
    <source>
        <dbReference type="Proteomes" id="UP000198515"/>
    </source>
</evidence>
<dbReference type="CDD" id="cd00761">
    <property type="entry name" value="Glyco_tranf_GTA_type"/>
    <property type="match status" value="1"/>
</dbReference>
<dbReference type="PANTHER" id="PTHR43685">
    <property type="entry name" value="GLYCOSYLTRANSFERASE"/>
    <property type="match status" value="1"/>
</dbReference>
<sequence>MNFTVVIPTYNGGDVFKECLESITKQSVQPNKILVIDSSSRDDTVALASGYTDCIKIIPSSEFNHGGTRNMAARLVSDAEFIVFLTQDAILNSPFEFANLLSFFESDKKIAAICGRQLPHVTANPLACHARWYNYPQTSVVKTANDIPILGIKAAFMSNSFAAYRTVDLLGVGGFPLDTILAEDMYVAAKFLLDGKKVGYCAEACVRHSHNYSPIEEFKRYFDTGVFHSQENWIRERFGVLDGEGKRFVISELKYLLKTNPSWIPLSILNTIAKLVGFKLGLRWNKIPKSLLPKLSMYKSYWIKK</sequence>
<dbReference type="Proteomes" id="UP000198515">
    <property type="component" value="Unassembled WGS sequence"/>
</dbReference>